<comment type="caution">
    <text evidence="1">The sequence shown here is derived from an EMBL/GenBank/DDBJ whole genome shotgun (WGS) entry which is preliminary data.</text>
</comment>
<evidence type="ECO:0000313" key="2">
    <source>
        <dbReference type="Proteomes" id="UP000748756"/>
    </source>
</evidence>
<protein>
    <submittedName>
        <fullName evidence="1">Uncharacterized protein</fullName>
    </submittedName>
</protein>
<reference evidence="1" key="1">
    <citation type="journal article" date="2020" name="Fungal Divers.">
        <title>Resolving the Mortierellaceae phylogeny through synthesis of multi-gene phylogenetics and phylogenomics.</title>
        <authorList>
            <person name="Vandepol N."/>
            <person name="Liber J."/>
            <person name="Desiro A."/>
            <person name="Na H."/>
            <person name="Kennedy M."/>
            <person name="Barry K."/>
            <person name="Grigoriev I.V."/>
            <person name="Miller A.N."/>
            <person name="O'Donnell K."/>
            <person name="Stajich J.E."/>
            <person name="Bonito G."/>
        </authorList>
    </citation>
    <scope>NUCLEOTIDE SEQUENCE</scope>
    <source>
        <strain evidence="1">NRRL 6426</strain>
    </source>
</reference>
<dbReference type="Proteomes" id="UP000748756">
    <property type="component" value="Unassembled WGS sequence"/>
</dbReference>
<gene>
    <name evidence="1" type="ORF">BG015_009535</name>
</gene>
<sequence>MMIKEPISAETEPLPTFEPTLVVAFPDVLMAGPKILLSAAPHADSIPGWSHFCTTPAPTLKKGTTSTGATSLASQMKKKTLQANAIRYSTVSTGGQGGIGLLTITVTPPTNEQSSYLCEAIVNQAKVSEEQLGLATVPKDVSLGDHILNTLLTLLTYIDIPTTALVHPAKKGTNLRDTKDSIF</sequence>
<keyword evidence="2" id="KW-1185">Reference proteome</keyword>
<name>A0A9P5V9J4_9FUNG</name>
<dbReference type="OrthoDB" id="2359087at2759"/>
<evidence type="ECO:0000313" key="1">
    <source>
        <dbReference type="EMBL" id="KAF9148728.1"/>
    </source>
</evidence>
<dbReference type="AlphaFoldDB" id="A0A9P5V9J4"/>
<dbReference type="EMBL" id="JAAAUQ010000621">
    <property type="protein sequence ID" value="KAF9148728.1"/>
    <property type="molecule type" value="Genomic_DNA"/>
</dbReference>
<proteinExistence type="predicted"/>
<organism evidence="1 2">
    <name type="scientific">Linnemannia schmuckeri</name>
    <dbReference type="NCBI Taxonomy" id="64567"/>
    <lineage>
        <taxon>Eukaryota</taxon>
        <taxon>Fungi</taxon>
        <taxon>Fungi incertae sedis</taxon>
        <taxon>Mucoromycota</taxon>
        <taxon>Mortierellomycotina</taxon>
        <taxon>Mortierellomycetes</taxon>
        <taxon>Mortierellales</taxon>
        <taxon>Mortierellaceae</taxon>
        <taxon>Linnemannia</taxon>
    </lineage>
</organism>
<accession>A0A9P5V9J4</accession>